<dbReference type="EMBL" id="JAWDGP010001473">
    <property type="protein sequence ID" value="KAK3791302.1"/>
    <property type="molecule type" value="Genomic_DNA"/>
</dbReference>
<dbReference type="InterPro" id="IPR026109">
    <property type="entry name" value="GKAP1"/>
</dbReference>
<evidence type="ECO:0000256" key="1">
    <source>
        <dbReference type="ARBA" id="ARBA00004555"/>
    </source>
</evidence>
<feature type="region of interest" description="Disordered" evidence="5">
    <location>
        <begin position="19"/>
        <end position="94"/>
    </location>
</feature>
<keyword evidence="4" id="KW-0175">Coiled coil</keyword>
<accession>A0AAE1ANW1</accession>
<evidence type="ECO:0000256" key="4">
    <source>
        <dbReference type="ARBA" id="ARBA00023054"/>
    </source>
</evidence>
<dbReference type="GO" id="GO:0005794">
    <property type="term" value="C:Golgi apparatus"/>
    <property type="evidence" value="ECO:0007669"/>
    <property type="project" value="UniProtKB-SubCell"/>
</dbReference>
<evidence type="ECO:0000313" key="6">
    <source>
        <dbReference type="EMBL" id="KAK3791302.1"/>
    </source>
</evidence>
<comment type="similarity">
    <text evidence="2">Belongs to the GKAP1 family.</text>
</comment>
<feature type="region of interest" description="Disordered" evidence="5">
    <location>
        <begin position="261"/>
        <end position="285"/>
    </location>
</feature>
<keyword evidence="7" id="KW-1185">Reference proteome</keyword>
<comment type="caution">
    <text evidence="6">The sequence shown here is derived from an EMBL/GenBank/DDBJ whole genome shotgun (WGS) entry which is preliminary data.</text>
</comment>
<reference evidence="6" key="1">
    <citation type="journal article" date="2023" name="G3 (Bethesda)">
        <title>A reference genome for the long-term kleptoplast-retaining sea slug Elysia crispata morphotype clarki.</title>
        <authorList>
            <person name="Eastman K.E."/>
            <person name="Pendleton A.L."/>
            <person name="Shaikh M.A."/>
            <person name="Suttiyut T."/>
            <person name="Ogas R."/>
            <person name="Tomko P."/>
            <person name="Gavelis G."/>
            <person name="Widhalm J.R."/>
            <person name="Wisecaver J.H."/>
        </authorList>
    </citation>
    <scope>NUCLEOTIDE SEQUENCE</scope>
    <source>
        <strain evidence="6">ECLA1</strain>
    </source>
</reference>
<feature type="compositionally biased region" description="Basic and acidic residues" evidence="5">
    <location>
        <begin position="166"/>
        <end position="176"/>
    </location>
</feature>
<evidence type="ECO:0000256" key="3">
    <source>
        <dbReference type="ARBA" id="ARBA00023034"/>
    </source>
</evidence>
<feature type="compositionally biased region" description="Basic and acidic residues" evidence="5">
    <location>
        <begin position="82"/>
        <end position="94"/>
    </location>
</feature>
<dbReference type="PANTHER" id="PTHR14899:SF0">
    <property type="entry name" value="G KINASE-ANCHORING PROTEIN 1"/>
    <property type="match status" value="1"/>
</dbReference>
<dbReference type="Proteomes" id="UP001283361">
    <property type="component" value="Unassembled WGS sequence"/>
</dbReference>
<dbReference type="GO" id="GO:0007165">
    <property type="term" value="P:signal transduction"/>
    <property type="evidence" value="ECO:0007669"/>
    <property type="project" value="InterPro"/>
</dbReference>
<dbReference type="PANTHER" id="PTHR14899">
    <property type="entry name" value="G KINASE ANCHORING PROTEIN 1"/>
    <property type="match status" value="1"/>
</dbReference>
<feature type="compositionally biased region" description="Basic and acidic residues" evidence="5">
    <location>
        <begin position="116"/>
        <end position="135"/>
    </location>
</feature>
<feature type="region of interest" description="Disordered" evidence="5">
    <location>
        <begin position="115"/>
        <end position="176"/>
    </location>
</feature>
<feature type="compositionally biased region" description="Low complexity" evidence="5">
    <location>
        <begin position="31"/>
        <end position="42"/>
    </location>
</feature>
<evidence type="ECO:0000313" key="7">
    <source>
        <dbReference type="Proteomes" id="UP001283361"/>
    </source>
</evidence>
<sequence>MAHRQGIAVTNSRFACLKIEDDEDEVKKPSVKQNVQQNSNNTAKKRDKKKNSKDAEELKKLAFGRGGSGKQHPSHQNQGKGDGGDSKDWDQWKAHDMEIVEEKFKDDLAQALLQSRLEEERKQQETKKRQERIDAGLEAPPTKEGRKKKKQKEKPQPMSLEQFKQLPKEKPVGSDESEGKAIYMIDTSLYICPLKLLRGEFSQCKHKFGGQKKWFKDNSPSYLSARRLAVVHASCSSIATVTKKAEERDGWIRLTRDACQMQKPETPTSTTQPISTSLSPWERLT</sequence>
<organism evidence="6 7">
    <name type="scientific">Elysia crispata</name>
    <name type="common">lettuce slug</name>
    <dbReference type="NCBI Taxonomy" id="231223"/>
    <lineage>
        <taxon>Eukaryota</taxon>
        <taxon>Metazoa</taxon>
        <taxon>Spiralia</taxon>
        <taxon>Lophotrochozoa</taxon>
        <taxon>Mollusca</taxon>
        <taxon>Gastropoda</taxon>
        <taxon>Heterobranchia</taxon>
        <taxon>Euthyneura</taxon>
        <taxon>Panpulmonata</taxon>
        <taxon>Sacoglossa</taxon>
        <taxon>Placobranchoidea</taxon>
        <taxon>Plakobranchidae</taxon>
        <taxon>Elysia</taxon>
    </lineage>
</organism>
<comment type="subcellular location">
    <subcellularLocation>
        <location evidence="1">Golgi apparatus</location>
    </subcellularLocation>
</comment>
<keyword evidence="3" id="KW-0333">Golgi apparatus</keyword>
<evidence type="ECO:0000256" key="2">
    <source>
        <dbReference type="ARBA" id="ARBA00006662"/>
    </source>
</evidence>
<proteinExistence type="inferred from homology"/>
<protein>
    <submittedName>
        <fullName evidence="6">Uncharacterized protein</fullName>
    </submittedName>
</protein>
<feature type="compositionally biased region" description="Low complexity" evidence="5">
    <location>
        <begin position="264"/>
        <end position="285"/>
    </location>
</feature>
<evidence type="ECO:0000256" key="5">
    <source>
        <dbReference type="SAM" id="MobiDB-lite"/>
    </source>
</evidence>
<dbReference type="AlphaFoldDB" id="A0AAE1ANW1"/>
<name>A0AAE1ANW1_9GAST</name>
<gene>
    <name evidence="6" type="ORF">RRG08_012489</name>
</gene>